<reference evidence="1 3" key="1">
    <citation type="journal article" date="2014" name="BMC Genomics">
        <title>Genome sequence of Anopheles sinensis provides insight into genetics basis of mosquito competence for malaria parasites.</title>
        <authorList>
            <person name="Zhou D."/>
            <person name="Zhang D."/>
            <person name="Ding G."/>
            <person name="Shi L."/>
            <person name="Hou Q."/>
            <person name="Ye Y."/>
            <person name="Xu Y."/>
            <person name="Zhou H."/>
            <person name="Xiong C."/>
            <person name="Li S."/>
            <person name="Yu J."/>
            <person name="Hong S."/>
            <person name="Yu X."/>
            <person name="Zou P."/>
            <person name="Chen C."/>
            <person name="Chang X."/>
            <person name="Wang W."/>
            <person name="Lv Y."/>
            <person name="Sun Y."/>
            <person name="Ma L."/>
            <person name="Shen B."/>
            <person name="Zhu C."/>
        </authorList>
    </citation>
    <scope>NUCLEOTIDE SEQUENCE [LARGE SCALE GENOMIC DNA]</scope>
</reference>
<dbReference type="VEuPathDB" id="VectorBase:ASIC004989"/>
<evidence type="ECO:0000313" key="1">
    <source>
        <dbReference type="EMBL" id="KFB37821.1"/>
    </source>
</evidence>
<reference evidence="2" key="2">
    <citation type="submission" date="2020-05" db="UniProtKB">
        <authorList>
            <consortium name="EnsemblMetazoa"/>
        </authorList>
    </citation>
    <scope>IDENTIFICATION</scope>
</reference>
<gene>
    <name evidence="1" type="ORF">ZHAS_00004989</name>
</gene>
<dbReference type="AlphaFoldDB" id="A0A084VIM7"/>
<protein>
    <submittedName>
        <fullName evidence="1 2">Uncharacterized protein</fullName>
    </submittedName>
</protein>
<dbReference type="EMBL" id="ATLV01013369">
    <property type="status" value="NOT_ANNOTATED_CDS"/>
    <property type="molecule type" value="Genomic_DNA"/>
</dbReference>
<accession>A0A084VIM7</accession>
<dbReference type="EMBL" id="KE524854">
    <property type="protein sequence ID" value="KFB37821.1"/>
    <property type="molecule type" value="Genomic_DNA"/>
</dbReference>
<organism evidence="1">
    <name type="scientific">Anopheles sinensis</name>
    <name type="common">Mosquito</name>
    <dbReference type="NCBI Taxonomy" id="74873"/>
    <lineage>
        <taxon>Eukaryota</taxon>
        <taxon>Metazoa</taxon>
        <taxon>Ecdysozoa</taxon>
        <taxon>Arthropoda</taxon>
        <taxon>Hexapoda</taxon>
        <taxon>Insecta</taxon>
        <taxon>Pterygota</taxon>
        <taxon>Neoptera</taxon>
        <taxon>Endopterygota</taxon>
        <taxon>Diptera</taxon>
        <taxon>Nematocera</taxon>
        <taxon>Culicoidea</taxon>
        <taxon>Culicidae</taxon>
        <taxon>Anophelinae</taxon>
        <taxon>Anopheles</taxon>
    </lineage>
</organism>
<evidence type="ECO:0000313" key="3">
    <source>
        <dbReference type="Proteomes" id="UP000030765"/>
    </source>
</evidence>
<name>A0A084VIM7_ANOSI</name>
<keyword evidence="3" id="KW-1185">Reference proteome</keyword>
<dbReference type="Proteomes" id="UP000030765">
    <property type="component" value="Unassembled WGS sequence"/>
</dbReference>
<dbReference type="EnsemblMetazoa" id="ASIC004989-RA">
    <property type="protein sequence ID" value="ASIC004989-PA"/>
    <property type="gene ID" value="ASIC004989"/>
</dbReference>
<proteinExistence type="predicted"/>
<evidence type="ECO:0000313" key="2">
    <source>
        <dbReference type="EnsemblMetazoa" id="ASIC004989-PA"/>
    </source>
</evidence>
<sequence>MPPKVCGSSIWPAGSIGFMPPGVRFPHPPFSQDEPMRSALVFLPTTTPGDHRVPAWNDSALLICSLLDVGRTVLMKMMKFMMLIAISLPPKGKLGIFVMAGM</sequence>